<dbReference type="RefSeq" id="WP_125483905.1">
    <property type="nucleotide sequence ID" value="NZ_RSDW01000001.1"/>
</dbReference>
<organism evidence="1 2">
    <name type="scientific">Edaphobacter aggregans</name>
    <dbReference type="NCBI Taxonomy" id="570835"/>
    <lineage>
        <taxon>Bacteria</taxon>
        <taxon>Pseudomonadati</taxon>
        <taxon>Acidobacteriota</taxon>
        <taxon>Terriglobia</taxon>
        <taxon>Terriglobales</taxon>
        <taxon>Acidobacteriaceae</taxon>
        <taxon>Edaphobacter</taxon>
    </lineage>
</organism>
<keyword evidence="2" id="KW-1185">Reference proteome</keyword>
<dbReference type="AlphaFoldDB" id="A0A3R9PPR3"/>
<gene>
    <name evidence="1" type="ORF">EDE15_0605</name>
</gene>
<sequence>MRVRFWVVAVVWVVVLGVGVGWAAGPSGKTCVRGVLEGEVRAGKEFVRPIGNGLEVMLEPLASGWILRVLPAGGPRPAHDYAELATPPYQSVSPLLISTDYSFRAQDAVGWNPREFRFAADGRSFAQLAEVYSEYRKSAIPSEDVKGRLAERVSQAPQGRLEILDAHLVPGMADQAKAAATVASHFGSTAHRIEQPADGKVTPLGRVTWMRFRISLELPVGFRPDKGVRLERSSCM</sequence>
<name>A0A3R9PPR3_9BACT</name>
<dbReference type="Proteomes" id="UP000269669">
    <property type="component" value="Unassembled WGS sequence"/>
</dbReference>
<dbReference type="EMBL" id="RSDW01000001">
    <property type="protein sequence ID" value="RSL15128.1"/>
    <property type="molecule type" value="Genomic_DNA"/>
</dbReference>
<proteinExistence type="predicted"/>
<accession>A0A3R9PPR3</accession>
<dbReference type="OrthoDB" id="116185at2"/>
<comment type="caution">
    <text evidence="1">The sequence shown here is derived from an EMBL/GenBank/DDBJ whole genome shotgun (WGS) entry which is preliminary data.</text>
</comment>
<evidence type="ECO:0000313" key="2">
    <source>
        <dbReference type="Proteomes" id="UP000269669"/>
    </source>
</evidence>
<evidence type="ECO:0000313" key="1">
    <source>
        <dbReference type="EMBL" id="RSL15128.1"/>
    </source>
</evidence>
<protein>
    <submittedName>
        <fullName evidence="1">Uncharacterized protein</fullName>
    </submittedName>
</protein>
<reference evidence="1 2" key="1">
    <citation type="submission" date="2018-12" db="EMBL/GenBank/DDBJ databases">
        <title>Sequencing of bacterial isolates from soil warming experiment in Harvard Forest, Massachusetts, USA.</title>
        <authorList>
            <person name="Deangelis K."/>
        </authorList>
    </citation>
    <scope>NUCLEOTIDE SEQUENCE [LARGE SCALE GENOMIC DNA]</scope>
    <source>
        <strain evidence="1 2">EB153</strain>
    </source>
</reference>